<organism evidence="17 18">
    <name type="scientific">Gonium pectorale</name>
    <name type="common">Green alga</name>
    <dbReference type="NCBI Taxonomy" id="33097"/>
    <lineage>
        <taxon>Eukaryota</taxon>
        <taxon>Viridiplantae</taxon>
        <taxon>Chlorophyta</taxon>
        <taxon>core chlorophytes</taxon>
        <taxon>Chlorophyceae</taxon>
        <taxon>CS clade</taxon>
        <taxon>Chlamydomonadales</taxon>
        <taxon>Volvocaceae</taxon>
        <taxon>Gonium</taxon>
    </lineage>
</organism>
<keyword evidence="5 15" id="KW-0812">Transmembrane</keyword>
<feature type="region of interest" description="Disordered" evidence="14">
    <location>
        <begin position="714"/>
        <end position="751"/>
    </location>
</feature>
<evidence type="ECO:0000313" key="18">
    <source>
        <dbReference type="Proteomes" id="UP000075714"/>
    </source>
</evidence>
<dbReference type="Pfam" id="PF00400">
    <property type="entry name" value="WD40"/>
    <property type="match status" value="2"/>
</dbReference>
<evidence type="ECO:0000313" key="17">
    <source>
        <dbReference type="EMBL" id="KXZ48093.1"/>
    </source>
</evidence>
<dbReference type="PANTHER" id="PTHR10582">
    <property type="entry name" value="TRANSIENT RECEPTOR POTENTIAL ION CHANNEL PROTEIN"/>
    <property type="match status" value="1"/>
</dbReference>
<evidence type="ECO:0000256" key="9">
    <source>
        <dbReference type="ARBA" id="ARBA00023065"/>
    </source>
</evidence>
<dbReference type="GO" id="GO:0098703">
    <property type="term" value="P:calcium ion import across plasma membrane"/>
    <property type="evidence" value="ECO:0007669"/>
    <property type="project" value="TreeGrafter"/>
</dbReference>
<reference evidence="18" key="1">
    <citation type="journal article" date="2016" name="Nat. Commun.">
        <title>The Gonium pectorale genome demonstrates co-option of cell cycle regulation during the evolution of multicellularity.</title>
        <authorList>
            <person name="Hanschen E.R."/>
            <person name="Marriage T.N."/>
            <person name="Ferris P.J."/>
            <person name="Hamaji T."/>
            <person name="Toyoda A."/>
            <person name="Fujiyama A."/>
            <person name="Neme R."/>
            <person name="Noguchi H."/>
            <person name="Minakuchi Y."/>
            <person name="Suzuki M."/>
            <person name="Kawai-Toyooka H."/>
            <person name="Smith D.R."/>
            <person name="Sparks H."/>
            <person name="Anderson J."/>
            <person name="Bakaric R."/>
            <person name="Luria V."/>
            <person name="Karger A."/>
            <person name="Kirschner M.W."/>
            <person name="Durand P.M."/>
            <person name="Michod R.E."/>
            <person name="Nozaki H."/>
            <person name="Olson B.J."/>
        </authorList>
    </citation>
    <scope>NUCLEOTIDE SEQUENCE [LARGE SCALE GENOMIC DNA]</scope>
    <source>
        <strain evidence="18">NIES-2863</strain>
    </source>
</reference>
<dbReference type="InterPro" id="IPR011044">
    <property type="entry name" value="Quino_amine_DH_bsu"/>
</dbReference>
<dbReference type="PROSITE" id="PS50297">
    <property type="entry name" value="ANK_REP_REGION"/>
    <property type="match status" value="1"/>
</dbReference>
<dbReference type="PROSITE" id="PS50088">
    <property type="entry name" value="ANK_REPEAT"/>
    <property type="match status" value="1"/>
</dbReference>
<protein>
    <recommendedName>
        <fullName evidence="16">Ion transport domain-containing protein</fullName>
    </recommendedName>
</protein>
<keyword evidence="3" id="KW-1003">Cell membrane</keyword>
<dbReference type="InterPro" id="IPR002110">
    <property type="entry name" value="Ankyrin_rpt"/>
</dbReference>
<comment type="subcellular location">
    <subcellularLocation>
        <location evidence="1">Cell membrane</location>
        <topology evidence="1">Multi-pass membrane protein</topology>
    </subcellularLocation>
</comment>
<gene>
    <name evidence="17" type="ORF">GPECTOR_30g188</name>
</gene>
<dbReference type="SUPFAM" id="SSF50969">
    <property type="entry name" value="YVTN repeat-like/Quinoprotein amine dehydrogenase"/>
    <property type="match status" value="1"/>
</dbReference>
<dbReference type="GO" id="GO:0005886">
    <property type="term" value="C:plasma membrane"/>
    <property type="evidence" value="ECO:0007669"/>
    <property type="project" value="UniProtKB-SubCell"/>
</dbReference>
<feature type="transmembrane region" description="Helical" evidence="15">
    <location>
        <begin position="436"/>
        <end position="459"/>
    </location>
</feature>
<keyword evidence="10 15" id="KW-0472">Membrane</keyword>
<proteinExistence type="predicted"/>
<keyword evidence="8 15" id="KW-1133">Transmembrane helix</keyword>
<dbReference type="GO" id="GO:0005216">
    <property type="term" value="F:monoatomic ion channel activity"/>
    <property type="evidence" value="ECO:0007669"/>
    <property type="project" value="InterPro"/>
</dbReference>
<dbReference type="Proteomes" id="UP000075714">
    <property type="component" value="Unassembled WGS sequence"/>
</dbReference>
<evidence type="ECO:0000256" key="3">
    <source>
        <dbReference type="ARBA" id="ARBA00022475"/>
    </source>
</evidence>
<evidence type="ECO:0000256" key="6">
    <source>
        <dbReference type="ARBA" id="ARBA00022737"/>
    </source>
</evidence>
<evidence type="ECO:0000256" key="15">
    <source>
        <dbReference type="SAM" id="Phobius"/>
    </source>
</evidence>
<dbReference type="OrthoDB" id="552831at2759"/>
<sequence>MAAGAHVDARDKAGLTALMHAGGHGHSGAVGLLLEAGADLRSVDEELAKRRQRADAVRLLQSLSVLPSGTTTMSISGEGIKPGRALQLALSSNGESLAVYGCGGIAVTLWHLAAGTHIDIPVQTGNDVLSLSFSPDGRHLAVGRTGPPSVHDVATGGCVAQLAGGGRSLAAFSTDGRYLVCYQQHDKEGQVCVYDAGTWACVCDLPCKLVCQAAAVHCDSAVARLALVDQSGKVHVWKAPVHSAQLKQGLDNGQAAQVAVLHQVEGSIVEVVAFRPDGRLFATASSVMPNLLEACGGGVLQLWDSETGSPVLEPLHTEGTVTGVALSPDGRRLAVSGYSGVIRVYGYGCEVMEARQVRSLGLRRWFQHSNLFDLAQLGLMAVILGLHWSCRPSLELLRCLSAVLLLVLFWRLLQFSTALEKLGSLVRMVIQVTSDLRYFFIVLGFIYGGFALAIMVLGADLSGGGDDGTVSDSSSASTETATTLARLLLDSNGNSSKDGLTGSSGWNNAAGSKLRAIAGPVLLRLYTMIYGDFDTSLLEKSGASSPALSALTSVICGLYMFLVAIILLNLLIAVIGGAYGDVLRDAELHAVRDKARLIAETELLLPLCFRRRRDEALFRCQRVLVLQPAVPAGQDSVAGSESARQSQLEEMQAHLEGRLESSARETQAQLAARIEELESKQVERIEALQAQQGRLEGQLSTLLSKLSSLEELLQRAAPNDHSKVSGSREQGPVGAQGSAGSDGDGPSLSVG</sequence>
<comment type="caution">
    <text evidence="17">The sequence shown here is derived from an EMBL/GenBank/DDBJ whole genome shotgun (WGS) entry which is preliminary data.</text>
</comment>
<feature type="compositionally biased region" description="Low complexity" evidence="14">
    <location>
        <begin position="735"/>
        <end position="745"/>
    </location>
</feature>
<evidence type="ECO:0000256" key="13">
    <source>
        <dbReference type="SAM" id="Coils"/>
    </source>
</evidence>
<dbReference type="InterPro" id="IPR005821">
    <property type="entry name" value="Ion_trans_dom"/>
</dbReference>
<evidence type="ECO:0000256" key="1">
    <source>
        <dbReference type="ARBA" id="ARBA00004651"/>
    </source>
</evidence>
<evidence type="ECO:0000256" key="7">
    <source>
        <dbReference type="ARBA" id="ARBA00022837"/>
    </source>
</evidence>
<keyword evidence="7" id="KW-0106">Calcium</keyword>
<keyword evidence="4" id="KW-0109">Calcium transport</keyword>
<evidence type="ECO:0000256" key="4">
    <source>
        <dbReference type="ARBA" id="ARBA00022568"/>
    </source>
</evidence>
<evidence type="ECO:0000259" key="16">
    <source>
        <dbReference type="Pfam" id="PF00520"/>
    </source>
</evidence>
<dbReference type="InterPro" id="IPR024862">
    <property type="entry name" value="TRPV"/>
</dbReference>
<accession>A0A150GE89</accession>
<name>A0A150GE89_GONPE</name>
<keyword evidence="2" id="KW-0813">Transport</keyword>
<feature type="repeat" description="ANK" evidence="12">
    <location>
        <begin position="13"/>
        <end position="45"/>
    </location>
</feature>
<evidence type="ECO:0000256" key="8">
    <source>
        <dbReference type="ARBA" id="ARBA00022989"/>
    </source>
</evidence>
<feature type="transmembrane region" description="Helical" evidence="15">
    <location>
        <begin position="547"/>
        <end position="575"/>
    </location>
</feature>
<keyword evidence="6" id="KW-0677">Repeat</keyword>
<dbReference type="Pfam" id="PF00520">
    <property type="entry name" value="Ion_trans"/>
    <property type="match status" value="1"/>
</dbReference>
<evidence type="ECO:0000256" key="14">
    <source>
        <dbReference type="SAM" id="MobiDB-lite"/>
    </source>
</evidence>
<evidence type="ECO:0000256" key="2">
    <source>
        <dbReference type="ARBA" id="ARBA00022448"/>
    </source>
</evidence>
<keyword evidence="9" id="KW-0406">Ion transport</keyword>
<dbReference type="PANTHER" id="PTHR10582:SF2">
    <property type="entry name" value="INACTIVE"/>
    <property type="match status" value="1"/>
</dbReference>
<feature type="coiled-coil region" evidence="13">
    <location>
        <begin position="660"/>
        <end position="705"/>
    </location>
</feature>
<dbReference type="SMART" id="SM00320">
    <property type="entry name" value="WD40"/>
    <property type="match status" value="2"/>
</dbReference>
<keyword evidence="11" id="KW-0407">Ion channel</keyword>
<keyword evidence="13" id="KW-0175">Coiled coil</keyword>
<evidence type="ECO:0000256" key="11">
    <source>
        <dbReference type="ARBA" id="ARBA00023303"/>
    </source>
</evidence>
<dbReference type="InterPro" id="IPR001680">
    <property type="entry name" value="WD40_rpt"/>
</dbReference>
<dbReference type="Gene3D" id="1.25.40.20">
    <property type="entry name" value="Ankyrin repeat-containing domain"/>
    <property type="match status" value="1"/>
</dbReference>
<keyword evidence="18" id="KW-1185">Reference proteome</keyword>
<feature type="transmembrane region" description="Helical" evidence="15">
    <location>
        <begin position="395"/>
        <end position="415"/>
    </location>
</feature>
<evidence type="ECO:0000256" key="12">
    <source>
        <dbReference type="PROSITE-ProRule" id="PRU00023"/>
    </source>
</evidence>
<dbReference type="AlphaFoldDB" id="A0A150GE89"/>
<dbReference type="InterPro" id="IPR015943">
    <property type="entry name" value="WD40/YVTN_repeat-like_dom_sf"/>
</dbReference>
<evidence type="ECO:0000256" key="5">
    <source>
        <dbReference type="ARBA" id="ARBA00022692"/>
    </source>
</evidence>
<dbReference type="InterPro" id="IPR036770">
    <property type="entry name" value="Ankyrin_rpt-contain_sf"/>
</dbReference>
<keyword evidence="12" id="KW-0040">ANK repeat</keyword>
<dbReference type="SUPFAM" id="SSF48403">
    <property type="entry name" value="Ankyrin repeat"/>
    <property type="match status" value="1"/>
</dbReference>
<feature type="domain" description="Ion transport" evidence="16">
    <location>
        <begin position="355"/>
        <end position="582"/>
    </location>
</feature>
<dbReference type="Gene3D" id="2.130.10.10">
    <property type="entry name" value="YVTN repeat-like/Quinoprotein amine dehydrogenase"/>
    <property type="match status" value="2"/>
</dbReference>
<dbReference type="EMBL" id="LSYV01000031">
    <property type="protein sequence ID" value="KXZ48093.1"/>
    <property type="molecule type" value="Genomic_DNA"/>
</dbReference>
<evidence type="ECO:0000256" key="10">
    <source>
        <dbReference type="ARBA" id="ARBA00023136"/>
    </source>
</evidence>